<dbReference type="Gene3D" id="2.60.40.10">
    <property type="entry name" value="Immunoglobulins"/>
    <property type="match status" value="3"/>
</dbReference>
<keyword evidence="9 15" id="KW-1133">Transmembrane helix</keyword>
<evidence type="ECO:0000313" key="18">
    <source>
        <dbReference type="Proteomes" id="UP000594454"/>
    </source>
</evidence>
<dbReference type="InterPro" id="IPR006212">
    <property type="entry name" value="Furin_repeat"/>
</dbReference>
<dbReference type="Gene3D" id="3.80.20.20">
    <property type="entry name" value="Receptor L-domain"/>
    <property type="match status" value="2"/>
</dbReference>
<proteinExistence type="predicted"/>
<organism evidence="17 18">
    <name type="scientific">Hermetia illucens</name>
    <name type="common">Black soldier fly</name>
    <dbReference type="NCBI Taxonomy" id="343691"/>
    <lineage>
        <taxon>Eukaryota</taxon>
        <taxon>Metazoa</taxon>
        <taxon>Ecdysozoa</taxon>
        <taxon>Arthropoda</taxon>
        <taxon>Hexapoda</taxon>
        <taxon>Insecta</taxon>
        <taxon>Pterygota</taxon>
        <taxon>Neoptera</taxon>
        <taxon>Endopterygota</taxon>
        <taxon>Diptera</taxon>
        <taxon>Brachycera</taxon>
        <taxon>Stratiomyomorpha</taxon>
        <taxon>Stratiomyidae</taxon>
        <taxon>Hermetiinae</taxon>
        <taxon>Hermetia</taxon>
    </lineage>
</organism>
<evidence type="ECO:0000313" key="17">
    <source>
        <dbReference type="EMBL" id="CAD7086316.1"/>
    </source>
</evidence>
<dbReference type="SMART" id="SM00060">
    <property type="entry name" value="FN3"/>
    <property type="match status" value="3"/>
</dbReference>
<accession>A0A7R8USN5</accession>
<evidence type="ECO:0000256" key="4">
    <source>
        <dbReference type="ARBA" id="ARBA00022679"/>
    </source>
</evidence>
<dbReference type="InterPro" id="IPR009030">
    <property type="entry name" value="Growth_fac_rcpt_cys_sf"/>
</dbReference>
<dbReference type="AlphaFoldDB" id="A0A7R8USN5"/>
<dbReference type="SUPFAM" id="SSF57184">
    <property type="entry name" value="Growth factor receptor domain"/>
    <property type="match status" value="1"/>
</dbReference>
<dbReference type="GO" id="GO:0004714">
    <property type="term" value="F:transmembrane receptor protein tyrosine kinase activity"/>
    <property type="evidence" value="ECO:0007669"/>
    <property type="project" value="UniProtKB-EC"/>
</dbReference>
<protein>
    <recommendedName>
        <fullName evidence="2">receptor protein-tyrosine kinase</fullName>
        <ecNumber evidence="2">2.7.10.1</ecNumber>
    </recommendedName>
</protein>
<keyword evidence="3" id="KW-0597">Phosphoprotein</keyword>
<evidence type="ECO:0000256" key="3">
    <source>
        <dbReference type="ARBA" id="ARBA00022553"/>
    </source>
</evidence>
<keyword evidence="5 15" id="KW-0812">Transmembrane</keyword>
<comment type="catalytic activity">
    <reaction evidence="14">
        <text>L-tyrosyl-[protein] + ATP = O-phospho-L-tyrosyl-[protein] + ADP + H(+)</text>
        <dbReference type="Rhea" id="RHEA:10596"/>
        <dbReference type="Rhea" id="RHEA-COMP:10136"/>
        <dbReference type="Rhea" id="RHEA-COMP:20101"/>
        <dbReference type="ChEBI" id="CHEBI:15378"/>
        <dbReference type="ChEBI" id="CHEBI:30616"/>
        <dbReference type="ChEBI" id="CHEBI:46858"/>
        <dbReference type="ChEBI" id="CHEBI:61978"/>
        <dbReference type="ChEBI" id="CHEBI:456216"/>
        <dbReference type="EC" id="2.7.10.1"/>
    </reaction>
</comment>
<dbReference type="SMR" id="A0A7R8USN5"/>
<evidence type="ECO:0000256" key="1">
    <source>
        <dbReference type="ARBA" id="ARBA00004479"/>
    </source>
</evidence>
<evidence type="ECO:0000256" key="10">
    <source>
        <dbReference type="ARBA" id="ARBA00023136"/>
    </source>
</evidence>
<dbReference type="Pfam" id="PF00757">
    <property type="entry name" value="Furin-like"/>
    <property type="match status" value="1"/>
</dbReference>
<dbReference type="OrthoDB" id="6612654at2759"/>
<keyword evidence="4" id="KW-0808">Transferase</keyword>
<feature type="transmembrane region" description="Helical" evidence="15">
    <location>
        <begin position="900"/>
        <end position="918"/>
    </location>
</feature>
<keyword evidence="13" id="KW-0325">Glycoprotein</keyword>
<dbReference type="InParanoid" id="A0A7R8USN5"/>
<dbReference type="EMBL" id="LR899011">
    <property type="protein sequence ID" value="CAD7086316.1"/>
    <property type="molecule type" value="Genomic_DNA"/>
</dbReference>
<dbReference type="InterPro" id="IPR000494">
    <property type="entry name" value="Rcpt_L-dom"/>
</dbReference>
<dbReference type="EC" id="2.7.10.1" evidence="2"/>
<dbReference type="InterPro" id="IPR036941">
    <property type="entry name" value="Rcpt_L-dom_sf"/>
</dbReference>
<evidence type="ECO:0000256" key="9">
    <source>
        <dbReference type="ARBA" id="ARBA00022989"/>
    </source>
</evidence>
<evidence type="ECO:0000256" key="5">
    <source>
        <dbReference type="ARBA" id="ARBA00022692"/>
    </source>
</evidence>
<evidence type="ECO:0000256" key="12">
    <source>
        <dbReference type="ARBA" id="ARBA00023170"/>
    </source>
</evidence>
<dbReference type="InterPro" id="IPR036116">
    <property type="entry name" value="FN3_sf"/>
</dbReference>
<keyword evidence="11" id="KW-0829">Tyrosine-protein kinase</keyword>
<feature type="domain" description="Fibronectin type-III" evidence="16">
    <location>
        <begin position="787"/>
        <end position="878"/>
    </location>
</feature>
<comment type="subcellular location">
    <subcellularLocation>
        <location evidence="1">Membrane</location>
        <topology evidence="1">Single-pass type I membrane protein</topology>
    </subcellularLocation>
</comment>
<feature type="domain" description="Fibronectin type-III" evidence="16">
    <location>
        <begin position="600"/>
        <end position="776"/>
    </location>
</feature>
<feature type="domain" description="Fibronectin type-III" evidence="16">
    <location>
        <begin position="474"/>
        <end position="581"/>
    </location>
</feature>
<evidence type="ECO:0000256" key="11">
    <source>
        <dbReference type="ARBA" id="ARBA00023137"/>
    </source>
</evidence>
<keyword evidence="12" id="KW-0675">Receptor</keyword>
<gene>
    <name evidence="17" type="ORF">HERILL_LOCUS9097</name>
</gene>
<dbReference type="GO" id="GO:0016020">
    <property type="term" value="C:membrane"/>
    <property type="evidence" value="ECO:0007669"/>
    <property type="project" value="UniProtKB-SubCell"/>
</dbReference>
<evidence type="ECO:0000259" key="16">
    <source>
        <dbReference type="SMART" id="SM00060"/>
    </source>
</evidence>
<evidence type="ECO:0000256" key="14">
    <source>
        <dbReference type="ARBA" id="ARBA00051243"/>
    </source>
</evidence>
<evidence type="ECO:0000256" key="7">
    <source>
        <dbReference type="ARBA" id="ARBA00022777"/>
    </source>
</evidence>
<dbReference type="InterPro" id="IPR050713">
    <property type="entry name" value="RTP_Phos/Ushers"/>
</dbReference>
<evidence type="ECO:0000256" key="2">
    <source>
        <dbReference type="ARBA" id="ARBA00011902"/>
    </source>
</evidence>
<name>A0A7R8USN5_HERIL</name>
<dbReference type="GO" id="GO:0005524">
    <property type="term" value="F:ATP binding"/>
    <property type="evidence" value="ECO:0007669"/>
    <property type="project" value="UniProtKB-KW"/>
</dbReference>
<feature type="transmembrane region" description="Helical" evidence="15">
    <location>
        <begin position="15"/>
        <end position="34"/>
    </location>
</feature>
<dbReference type="Proteomes" id="UP000594454">
    <property type="component" value="Chromosome 3"/>
</dbReference>
<dbReference type="PANTHER" id="PTHR46957">
    <property type="entry name" value="CYTOKINE RECEPTOR"/>
    <property type="match status" value="1"/>
</dbReference>
<evidence type="ECO:0000256" key="8">
    <source>
        <dbReference type="ARBA" id="ARBA00022840"/>
    </source>
</evidence>
<reference evidence="17 18" key="1">
    <citation type="submission" date="2020-11" db="EMBL/GenBank/DDBJ databases">
        <authorList>
            <person name="Wallbank WR R."/>
            <person name="Pardo Diaz C."/>
            <person name="Kozak K."/>
            <person name="Martin S."/>
            <person name="Jiggins C."/>
            <person name="Moest M."/>
            <person name="Warren A I."/>
            <person name="Generalovic N T."/>
            <person name="Byers J.R.P. K."/>
            <person name="Montejo-Kovacevich G."/>
            <person name="Yen C E."/>
        </authorList>
    </citation>
    <scope>NUCLEOTIDE SEQUENCE [LARGE SCALE GENOMIC DNA]</scope>
</reference>
<keyword evidence="10 15" id="KW-0472">Membrane</keyword>
<dbReference type="SUPFAM" id="SSF49265">
    <property type="entry name" value="Fibronectin type III"/>
    <property type="match status" value="3"/>
</dbReference>
<dbReference type="InterPro" id="IPR013783">
    <property type="entry name" value="Ig-like_fold"/>
</dbReference>
<dbReference type="PANTHER" id="PTHR46957:SF3">
    <property type="entry name" value="CYTOKINE RECEPTOR"/>
    <property type="match status" value="1"/>
</dbReference>
<dbReference type="Pfam" id="PF01030">
    <property type="entry name" value="Recep_L_domain"/>
    <property type="match status" value="2"/>
</dbReference>
<dbReference type="OMA" id="IQRGHVY"/>
<keyword evidence="6" id="KW-0547">Nucleotide-binding</keyword>
<dbReference type="SMART" id="SM00261">
    <property type="entry name" value="FU"/>
    <property type="match status" value="1"/>
</dbReference>
<dbReference type="CDD" id="cd00064">
    <property type="entry name" value="FU"/>
    <property type="match status" value="1"/>
</dbReference>
<dbReference type="SUPFAM" id="SSF52058">
    <property type="entry name" value="L domain-like"/>
    <property type="match status" value="2"/>
</dbReference>
<keyword evidence="7" id="KW-0418">Kinase</keyword>
<evidence type="ECO:0000256" key="6">
    <source>
        <dbReference type="ARBA" id="ARBA00022741"/>
    </source>
</evidence>
<dbReference type="InterPro" id="IPR006211">
    <property type="entry name" value="Furin-like_Cys-rich_dom"/>
</dbReference>
<dbReference type="CDD" id="cd00063">
    <property type="entry name" value="FN3"/>
    <property type="match status" value="1"/>
</dbReference>
<evidence type="ECO:0000256" key="15">
    <source>
        <dbReference type="SAM" id="Phobius"/>
    </source>
</evidence>
<keyword evidence="8" id="KW-0067">ATP-binding</keyword>
<sequence>MAFTRDGYRGFKIQLKIYHTLVIFLIFLIIFTQFSDNDGKECGSKDIRNRPDSLADLEDCTVIKGSLIIVLMTDSNWTAADFDKYSFPKLREITEFMIVYQVYYLKTLRQLFPNLVVIRGEKLFLNYALAIDDVPHLSDIGLISLVSIQRGHIYINRCPILCFVNTIDWFSITTSYGTHVIKQQDNNTCPTRASCRGCKDDRCWSSKDCQKFKDDNLLRMMSTIKCHPLCLGGCRNSSAAGCNVCKGISDLGVCVEKCPSNKVLIPEYFRCYSREDCRRFGRIIYQNECLLSCPAGFSTTDFSTGEISQTECFPCRDQQCPKICEPNAVQHLSDAERLKGCTIINGTLQIHITNRISEKELQQHLSSIEEIYGLLKIYRTPLITSLSFLRGLKKIHGQELEYNKFSLVIYYNQNLVDLWPRSKGSYLTLVNGGMFIHSNYKLCFLKIREFQNETLHNRTLDYLPKTDEEPACNPIKLETSFKVLGIDSVTIRWKELDNTLVNGTEYILFYTDVPLSNKSQTKNEDVCYENMLECSRDVWKTQLILQKDLQRSGEHFIYNLTNLKQYTQYAFYVKTYRIKEKDDNFTSSESDIQYFTTEAPVPSEQNITTSGKTADSLTLTWLPRLDKHERIDYYIIDLFYEPDKKEILDLRDYCVDQFEHDQAEANASCGCLNDESSHQDDFNFQTKLGESFHCFDIEDEDCKHSRYSNRYKHETGSGEHSGNYEDLESWPAPNSETFVKSMLFKSEQKTYTITGLEPFRLYIIHFYACNNITRCGPYTLHSDRTQSDPERDRVFMKIDVSSETHQPQLEFDEPKQPNGLTVAYNINLKDPTCDKESCVDFICITRLEHESAHFRYVLNLDRGVYEVRVRSVSLAGPGPYSDWVELSLAKQQTEFKTISWVWYLVVIIGAIVSLYLFVRWRKRAERIPASALIRYRNTDRDELLVDFE</sequence>
<evidence type="ECO:0000256" key="13">
    <source>
        <dbReference type="ARBA" id="ARBA00023180"/>
    </source>
</evidence>
<keyword evidence="18" id="KW-1185">Reference proteome</keyword>
<dbReference type="InterPro" id="IPR003961">
    <property type="entry name" value="FN3_dom"/>
</dbReference>